<accession>A0ABN1IJC4</accession>
<organism evidence="2 3">
    <name type="scientific">Dokdonella soli</name>
    <dbReference type="NCBI Taxonomy" id="529810"/>
    <lineage>
        <taxon>Bacteria</taxon>
        <taxon>Pseudomonadati</taxon>
        <taxon>Pseudomonadota</taxon>
        <taxon>Gammaproteobacteria</taxon>
        <taxon>Lysobacterales</taxon>
        <taxon>Rhodanobacteraceae</taxon>
        <taxon>Dokdonella</taxon>
    </lineage>
</organism>
<name>A0ABN1IJC4_9GAMM</name>
<dbReference type="NCBIfam" id="TIGR01764">
    <property type="entry name" value="excise"/>
    <property type="match status" value="1"/>
</dbReference>
<reference evidence="2 3" key="1">
    <citation type="journal article" date="2019" name="Int. J. Syst. Evol. Microbiol.">
        <title>The Global Catalogue of Microorganisms (GCM) 10K type strain sequencing project: providing services to taxonomists for standard genome sequencing and annotation.</title>
        <authorList>
            <consortium name="The Broad Institute Genomics Platform"/>
            <consortium name="The Broad Institute Genome Sequencing Center for Infectious Disease"/>
            <person name="Wu L."/>
            <person name="Ma J."/>
        </authorList>
    </citation>
    <scope>NUCLEOTIDE SEQUENCE [LARGE SCALE GENOMIC DNA]</scope>
    <source>
        <strain evidence="2 3">JCM 15421</strain>
    </source>
</reference>
<keyword evidence="3" id="KW-1185">Reference proteome</keyword>
<evidence type="ECO:0000313" key="3">
    <source>
        <dbReference type="Proteomes" id="UP001501523"/>
    </source>
</evidence>
<dbReference type="EMBL" id="BAAAEU010000008">
    <property type="protein sequence ID" value="GAA0715292.1"/>
    <property type="molecule type" value="Genomic_DNA"/>
</dbReference>
<comment type="caution">
    <text evidence="2">The sequence shown here is derived from an EMBL/GenBank/DDBJ whole genome shotgun (WGS) entry which is preliminary data.</text>
</comment>
<evidence type="ECO:0000313" key="2">
    <source>
        <dbReference type="EMBL" id="GAA0715292.1"/>
    </source>
</evidence>
<dbReference type="Proteomes" id="UP001501523">
    <property type="component" value="Unassembled WGS sequence"/>
</dbReference>
<feature type="domain" description="Helix-turn-helix" evidence="1">
    <location>
        <begin position="11"/>
        <end position="58"/>
    </location>
</feature>
<dbReference type="InterPro" id="IPR010093">
    <property type="entry name" value="SinI_DNA-bd"/>
</dbReference>
<protein>
    <recommendedName>
        <fullName evidence="1">Helix-turn-helix domain-containing protein</fullName>
    </recommendedName>
</protein>
<dbReference type="RefSeq" id="WP_343790553.1">
    <property type="nucleotide sequence ID" value="NZ_BAAAEU010000008.1"/>
</dbReference>
<gene>
    <name evidence="2" type="ORF">GCM10009105_20650</name>
</gene>
<dbReference type="InterPro" id="IPR041657">
    <property type="entry name" value="HTH_17"/>
</dbReference>
<sequence>MSKNIEHRLAYTIEGACEATGLTRTRIYCAIADGSLKTFKAGRRRMVSAKALEAFIAALEQGERRAAA</sequence>
<dbReference type="Pfam" id="PF12728">
    <property type="entry name" value="HTH_17"/>
    <property type="match status" value="1"/>
</dbReference>
<proteinExistence type="predicted"/>
<evidence type="ECO:0000259" key="1">
    <source>
        <dbReference type="Pfam" id="PF12728"/>
    </source>
</evidence>